<evidence type="ECO:0000256" key="1">
    <source>
        <dbReference type="SAM" id="MobiDB-lite"/>
    </source>
</evidence>
<organism evidence="2 3">
    <name type="scientific">Massilia cellulosiltytica</name>
    <dbReference type="NCBI Taxonomy" id="2683234"/>
    <lineage>
        <taxon>Bacteria</taxon>
        <taxon>Pseudomonadati</taxon>
        <taxon>Pseudomonadota</taxon>
        <taxon>Betaproteobacteria</taxon>
        <taxon>Burkholderiales</taxon>
        <taxon>Oxalobacteraceae</taxon>
        <taxon>Telluria group</taxon>
        <taxon>Massilia</taxon>
    </lineage>
</organism>
<accession>A0A7X3K7Q8</accession>
<gene>
    <name evidence="2" type="ORF">GPY61_12430</name>
</gene>
<dbReference type="EMBL" id="WSES01000003">
    <property type="protein sequence ID" value="MVW60737.1"/>
    <property type="molecule type" value="Genomic_DNA"/>
</dbReference>
<name>A0A7X3K7Q8_9BURK</name>
<evidence type="ECO:0000313" key="2">
    <source>
        <dbReference type="EMBL" id="MVW60737.1"/>
    </source>
</evidence>
<evidence type="ECO:0000313" key="3">
    <source>
        <dbReference type="Proteomes" id="UP000443353"/>
    </source>
</evidence>
<proteinExistence type="predicted"/>
<reference evidence="2 3" key="1">
    <citation type="submission" date="2019-12" db="EMBL/GenBank/DDBJ databases">
        <authorList>
            <person name="Li C."/>
            <person name="Zhao J."/>
        </authorList>
    </citation>
    <scope>NUCLEOTIDE SEQUENCE [LARGE SCALE GENOMIC DNA]</scope>
    <source>
        <strain evidence="2 3">NEAU-DD11</strain>
    </source>
</reference>
<keyword evidence="3" id="KW-1185">Reference proteome</keyword>
<dbReference type="Proteomes" id="UP000443353">
    <property type="component" value="Unassembled WGS sequence"/>
</dbReference>
<feature type="region of interest" description="Disordered" evidence="1">
    <location>
        <begin position="49"/>
        <end position="70"/>
    </location>
</feature>
<dbReference type="AlphaFoldDB" id="A0A7X3K7Q8"/>
<sequence length="123" mass="13356">MTGAPRIDFVAFKKYRVDAVDWSADHLPARDARLEEIHCLPLLQKLPRRHAREGGRSGSTGPASISRGHARHGSDFITCKMAKGLDARGLTTPALRLQAAVQIERPLRHVCGAAAVIGGVWDV</sequence>
<protein>
    <submittedName>
        <fullName evidence="2">Uncharacterized protein</fullName>
    </submittedName>
</protein>
<comment type="caution">
    <text evidence="2">The sequence shown here is derived from an EMBL/GenBank/DDBJ whole genome shotgun (WGS) entry which is preliminary data.</text>
</comment>
<dbReference type="RefSeq" id="WP_160408907.1">
    <property type="nucleotide sequence ID" value="NZ_WSES01000003.1"/>
</dbReference>